<evidence type="ECO:0000256" key="5">
    <source>
        <dbReference type="SAM" id="MobiDB-lite"/>
    </source>
</evidence>
<dbReference type="Proteomes" id="UP001178507">
    <property type="component" value="Unassembled WGS sequence"/>
</dbReference>
<feature type="domain" description="C3H1-type" evidence="7">
    <location>
        <begin position="84"/>
        <end position="111"/>
    </location>
</feature>
<feature type="compositionally biased region" description="Pro residues" evidence="5">
    <location>
        <begin position="52"/>
        <end position="67"/>
    </location>
</feature>
<gene>
    <name evidence="8" type="ORF">EVOR1521_LOCUS10772</name>
</gene>
<sequence length="337" mass="37242">MADFASWLYQQNEWPNEMWSQAQFAQQEWPEAGWHQPPQDSGDWQPQFGFTPAPPAAPPPAPVPRMPPGVGGEPVPPQRFTPGTRKRKLCIHHESGNCRYGSDCNFAHGLEDLAEDCQEAVTKRPQTERMDFTGLEAGRLTKSLTVPQDQVSSVMTPSTRELLLEVTGAYDIEWVKQKRSIQVTGTAAQLEKAEKALQRVVAHCNWGATEAKIRSILRPRLDYKSARIRLASMAPTLKDFTKTLTSDKATFSIGTDPTSALRVKGPLVSRSHAVVEFQPDKGSVYVVDTSTNGTFLNGKRLPPKASAKVMLSHGDELLLQDPSQGAEFGYMVNVELS</sequence>
<protein>
    <recommendedName>
        <fullName evidence="10">FHA domain-containing protein</fullName>
    </recommendedName>
</protein>
<feature type="domain" description="FHA" evidence="6">
    <location>
        <begin position="251"/>
        <end position="301"/>
    </location>
</feature>
<evidence type="ECO:0000259" key="6">
    <source>
        <dbReference type="PROSITE" id="PS50006"/>
    </source>
</evidence>
<dbReference type="GO" id="GO:0008270">
    <property type="term" value="F:zinc ion binding"/>
    <property type="evidence" value="ECO:0007669"/>
    <property type="project" value="UniProtKB-KW"/>
</dbReference>
<feature type="zinc finger region" description="C3H1-type" evidence="4">
    <location>
        <begin position="84"/>
        <end position="111"/>
    </location>
</feature>
<evidence type="ECO:0000256" key="4">
    <source>
        <dbReference type="PROSITE-ProRule" id="PRU00723"/>
    </source>
</evidence>
<keyword evidence="2 4" id="KW-0863">Zinc-finger</keyword>
<dbReference type="SMART" id="SM00356">
    <property type="entry name" value="ZnF_C3H1"/>
    <property type="match status" value="1"/>
</dbReference>
<organism evidence="8 9">
    <name type="scientific">Effrenium voratum</name>
    <dbReference type="NCBI Taxonomy" id="2562239"/>
    <lineage>
        <taxon>Eukaryota</taxon>
        <taxon>Sar</taxon>
        <taxon>Alveolata</taxon>
        <taxon>Dinophyceae</taxon>
        <taxon>Suessiales</taxon>
        <taxon>Symbiodiniaceae</taxon>
        <taxon>Effrenium</taxon>
    </lineage>
</organism>
<dbReference type="PROSITE" id="PS50006">
    <property type="entry name" value="FHA_DOMAIN"/>
    <property type="match status" value="1"/>
</dbReference>
<dbReference type="InterPro" id="IPR000571">
    <property type="entry name" value="Znf_CCCH"/>
</dbReference>
<accession>A0AA36IA35</accession>
<proteinExistence type="predicted"/>
<dbReference type="SUPFAM" id="SSF90229">
    <property type="entry name" value="CCCH zinc finger"/>
    <property type="match status" value="1"/>
</dbReference>
<comment type="caution">
    <text evidence="8">The sequence shown here is derived from an EMBL/GenBank/DDBJ whole genome shotgun (WGS) entry which is preliminary data.</text>
</comment>
<evidence type="ECO:0000313" key="8">
    <source>
        <dbReference type="EMBL" id="CAJ1383739.1"/>
    </source>
</evidence>
<dbReference type="Pfam" id="PF00642">
    <property type="entry name" value="zf-CCCH"/>
    <property type="match status" value="1"/>
</dbReference>
<evidence type="ECO:0008006" key="10">
    <source>
        <dbReference type="Google" id="ProtNLM"/>
    </source>
</evidence>
<dbReference type="EMBL" id="CAUJNA010001046">
    <property type="protein sequence ID" value="CAJ1383739.1"/>
    <property type="molecule type" value="Genomic_DNA"/>
</dbReference>
<evidence type="ECO:0000256" key="3">
    <source>
        <dbReference type="ARBA" id="ARBA00022833"/>
    </source>
</evidence>
<feature type="region of interest" description="Disordered" evidence="5">
    <location>
        <begin position="24"/>
        <end position="83"/>
    </location>
</feature>
<dbReference type="AlphaFoldDB" id="A0AA36IA35"/>
<keyword evidence="1 4" id="KW-0479">Metal-binding</keyword>
<dbReference type="InterPro" id="IPR036855">
    <property type="entry name" value="Znf_CCCH_sf"/>
</dbReference>
<evidence type="ECO:0000313" key="9">
    <source>
        <dbReference type="Proteomes" id="UP001178507"/>
    </source>
</evidence>
<keyword evidence="3 4" id="KW-0862">Zinc</keyword>
<dbReference type="Pfam" id="PF00498">
    <property type="entry name" value="FHA"/>
    <property type="match status" value="1"/>
</dbReference>
<dbReference type="InterPro" id="IPR000253">
    <property type="entry name" value="FHA_dom"/>
</dbReference>
<dbReference type="PROSITE" id="PS50103">
    <property type="entry name" value="ZF_C3H1"/>
    <property type="match status" value="1"/>
</dbReference>
<dbReference type="SMART" id="SM00240">
    <property type="entry name" value="FHA"/>
    <property type="match status" value="1"/>
</dbReference>
<dbReference type="CDD" id="cd00060">
    <property type="entry name" value="FHA"/>
    <property type="match status" value="1"/>
</dbReference>
<name>A0AA36IA35_9DINO</name>
<dbReference type="Gene3D" id="4.10.1000.10">
    <property type="entry name" value="Zinc finger, CCCH-type"/>
    <property type="match status" value="1"/>
</dbReference>
<keyword evidence="9" id="KW-1185">Reference proteome</keyword>
<reference evidence="8" key="1">
    <citation type="submission" date="2023-08" db="EMBL/GenBank/DDBJ databases">
        <authorList>
            <person name="Chen Y."/>
            <person name="Shah S."/>
            <person name="Dougan E. K."/>
            <person name="Thang M."/>
            <person name="Chan C."/>
        </authorList>
    </citation>
    <scope>NUCLEOTIDE SEQUENCE</scope>
</reference>
<dbReference type="SUPFAM" id="SSF49879">
    <property type="entry name" value="SMAD/FHA domain"/>
    <property type="match status" value="1"/>
</dbReference>
<dbReference type="InterPro" id="IPR008984">
    <property type="entry name" value="SMAD_FHA_dom_sf"/>
</dbReference>
<evidence type="ECO:0000256" key="2">
    <source>
        <dbReference type="ARBA" id="ARBA00022771"/>
    </source>
</evidence>
<dbReference type="Gene3D" id="2.60.200.20">
    <property type="match status" value="1"/>
</dbReference>
<evidence type="ECO:0000259" key="7">
    <source>
        <dbReference type="PROSITE" id="PS50103"/>
    </source>
</evidence>
<evidence type="ECO:0000256" key="1">
    <source>
        <dbReference type="ARBA" id="ARBA00022723"/>
    </source>
</evidence>